<sequence>MPENTPHLALQGFLVWMSLIVAIGPQNALVIRQGLLRRSVGAVIAVCMAGDVALVFGGTAGVGVLVDRAPVVLTVLRWVGVAFLLWFASTAVRDAVRPSGMTAGDGGTGAGAGDADGSGAGQGHGEGDDGPLPGRACLEPLPPTRADGGVTVAARPVTDGVTGGATPAVADGATPPVPAGADAAVAPGHRTGRDVSRVRRTLARVPRPVVVALAMTWLNPGSYIDGFVMFGGIANQQGADARWVVASGATLATLLWFPVIGYGAAALSGPLSRPGVWRAINIVIAAVMVAMAVRLATGL</sequence>
<dbReference type="PANTHER" id="PTHR30086">
    <property type="entry name" value="ARGININE EXPORTER PROTEIN ARGO"/>
    <property type="match status" value="1"/>
</dbReference>
<keyword evidence="2" id="KW-1003">Cell membrane</keyword>
<evidence type="ECO:0000256" key="6">
    <source>
        <dbReference type="SAM" id="MobiDB-lite"/>
    </source>
</evidence>
<evidence type="ECO:0000256" key="3">
    <source>
        <dbReference type="ARBA" id="ARBA00022692"/>
    </source>
</evidence>
<keyword evidence="4 7" id="KW-1133">Transmembrane helix</keyword>
<proteinExistence type="predicted"/>
<comment type="caution">
    <text evidence="8">The sequence shown here is derived from an EMBL/GenBank/DDBJ whole genome shotgun (WGS) entry which is preliminary data.</text>
</comment>
<keyword evidence="3 7" id="KW-0812">Transmembrane</keyword>
<evidence type="ECO:0000313" key="8">
    <source>
        <dbReference type="EMBL" id="RRO87837.1"/>
    </source>
</evidence>
<evidence type="ECO:0000313" key="9">
    <source>
        <dbReference type="Proteomes" id="UP000276526"/>
    </source>
</evidence>
<dbReference type="PANTHER" id="PTHR30086:SF20">
    <property type="entry name" value="ARGININE EXPORTER PROTEIN ARGO-RELATED"/>
    <property type="match status" value="1"/>
</dbReference>
<dbReference type="RefSeq" id="WP_125206866.1">
    <property type="nucleotide sequence ID" value="NZ_JBAHVN010000001.1"/>
</dbReference>
<reference evidence="8 9" key="1">
    <citation type="submission" date="2018-01" db="EMBL/GenBank/DDBJ databases">
        <title>Twenty Corynebacterium bovis Genomes.</title>
        <authorList>
            <person name="Gulvik C.A."/>
        </authorList>
    </citation>
    <scope>NUCLEOTIDE SEQUENCE [LARGE SCALE GENOMIC DNA]</scope>
    <source>
        <strain evidence="8 9">F6900</strain>
    </source>
</reference>
<name>A0A3R8RFB6_9CORY</name>
<evidence type="ECO:0000256" key="2">
    <source>
        <dbReference type="ARBA" id="ARBA00022475"/>
    </source>
</evidence>
<feature type="compositionally biased region" description="Gly residues" evidence="6">
    <location>
        <begin position="103"/>
        <end position="124"/>
    </location>
</feature>
<feature type="transmembrane region" description="Helical" evidence="7">
    <location>
        <begin position="43"/>
        <end position="65"/>
    </location>
</feature>
<accession>A0A3R8RFB6</accession>
<dbReference type="Proteomes" id="UP000276526">
    <property type="component" value="Unassembled WGS sequence"/>
</dbReference>
<feature type="transmembrane region" description="Helical" evidence="7">
    <location>
        <begin position="279"/>
        <end position="297"/>
    </location>
</feature>
<evidence type="ECO:0000256" key="7">
    <source>
        <dbReference type="SAM" id="Phobius"/>
    </source>
</evidence>
<dbReference type="Pfam" id="PF01810">
    <property type="entry name" value="LysE"/>
    <property type="match status" value="1"/>
</dbReference>
<evidence type="ECO:0000256" key="4">
    <source>
        <dbReference type="ARBA" id="ARBA00022989"/>
    </source>
</evidence>
<keyword evidence="5 7" id="KW-0472">Membrane</keyword>
<dbReference type="AlphaFoldDB" id="A0A3R8RFB6"/>
<evidence type="ECO:0000256" key="5">
    <source>
        <dbReference type="ARBA" id="ARBA00023136"/>
    </source>
</evidence>
<feature type="compositionally biased region" description="Low complexity" evidence="6">
    <location>
        <begin position="156"/>
        <end position="188"/>
    </location>
</feature>
<comment type="subcellular location">
    <subcellularLocation>
        <location evidence="1">Cell membrane</location>
        <topology evidence="1">Multi-pass membrane protein</topology>
    </subcellularLocation>
</comment>
<dbReference type="EMBL" id="PQNK01000001">
    <property type="protein sequence ID" value="RRO87837.1"/>
    <property type="molecule type" value="Genomic_DNA"/>
</dbReference>
<gene>
    <name evidence="8" type="ORF">CXF48_00140</name>
</gene>
<organism evidence="8 9">
    <name type="scientific">Corynebacterium bovis</name>
    <dbReference type="NCBI Taxonomy" id="36808"/>
    <lineage>
        <taxon>Bacteria</taxon>
        <taxon>Bacillati</taxon>
        <taxon>Actinomycetota</taxon>
        <taxon>Actinomycetes</taxon>
        <taxon>Mycobacteriales</taxon>
        <taxon>Corynebacteriaceae</taxon>
        <taxon>Corynebacterium</taxon>
    </lineage>
</organism>
<feature type="transmembrane region" description="Helical" evidence="7">
    <location>
        <begin position="71"/>
        <end position="92"/>
    </location>
</feature>
<evidence type="ECO:0000256" key="1">
    <source>
        <dbReference type="ARBA" id="ARBA00004651"/>
    </source>
</evidence>
<protein>
    <submittedName>
        <fullName evidence="8">Lysine transporter LysE</fullName>
    </submittedName>
</protein>
<feature type="transmembrane region" description="Helical" evidence="7">
    <location>
        <begin position="12"/>
        <end position="31"/>
    </location>
</feature>
<dbReference type="GO" id="GO:0005886">
    <property type="term" value="C:plasma membrane"/>
    <property type="evidence" value="ECO:0007669"/>
    <property type="project" value="UniProtKB-SubCell"/>
</dbReference>
<feature type="transmembrane region" description="Helical" evidence="7">
    <location>
        <begin position="243"/>
        <end position="267"/>
    </location>
</feature>
<dbReference type="InterPro" id="IPR001123">
    <property type="entry name" value="LeuE-type"/>
</dbReference>
<feature type="region of interest" description="Disordered" evidence="6">
    <location>
        <begin position="103"/>
        <end position="193"/>
    </location>
</feature>
<dbReference type="GO" id="GO:0015171">
    <property type="term" value="F:amino acid transmembrane transporter activity"/>
    <property type="evidence" value="ECO:0007669"/>
    <property type="project" value="TreeGrafter"/>
</dbReference>